<reference evidence="3" key="2">
    <citation type="journal article" date="2018" name="Nat. Commun.">
        <title>Extreme sensitivity to ultraviolet light in the fungal pathogen causing white-nose syndrome of bats.</title>
        <authorList>
            <person name="Palmer J.M."/>
            <person name="Drees K.P."/>
            <person name="Foster J.T."/>
            <person name="Lindner D.L."/>
        </authorList>
    </citation>
    <scope>NUCLEOTIDE SEQUENCE [LARGE SCALE GENOMIC DNA]</scope>
    <source>
        <strain evidence="3">UAMH 10579</strain>
    </source>
</reference>
<evidence type="ECO:0000313" key="3">
    <source>
        <dbReference type="Proteomes" id="UP000091956"/>
    </source>
</evidence>
<gene>
    <name evidence="2" type="ORF">VE01_04867</name>
</gene>
<feature type="transmembrane region" description="Helical" evidence="1">
    <location>
        <begin position="67"/>
        <end position="87"/>
    </location>
</feature>
<keyword evidence="1" id="KW-1133">Transmembrane helix</keyword>
<feature type="transmembrane region" description="Helical" evidence="1">
    <location>
        <begin position="107"/>
        <end position="127"/>
    </location>
</feature>
<proteinExistence type="predicted"/>
<dbReference type="EMBL" id="KV460224">
    <property type="protein sequence ID" value="OBT97076.1"/>
    <property type="molecule type" value="Genomic_DNA"/>
</dbReference>
<name>A0A1B8GMN6_9PEZI</name>
<dbReference type="OrthoDB" id="3440244at2759"/>
<dbReference type="AlphaFoldDB" id="A0A1B8GMN6"/>
<accession>A0A1B8GMN6</accession>
<dbReference type="RefSeq" id="XP_018130809.1">
    <property type="nucleotide sequence ID" value="XM_018274335.1"/>
</dbReference>
<evidence type="ECO:0000256" key="1">
    <source>
        <dbReference type="SAM" id="Phobius"/>
    </source>
</evidence>
<keyword evidence="1" id="KW-0472">Membrane</keyword>
<organism evidence="2 3">
    <name type="scientific">Pseudogymnoascus verrucosus</name>
    <dbReference type="NCBI Taxonomy" id="342668"/>
    <lineage>
        <taxon>Eukaryota</taxon>
        <taxon>Fungi</taxon>
        <taxon>Dikarya</taxon>
        <taxon>Ascomycota</taxon>
        <taxon>Pezizomycotina</taxon>
        <taxon>Leotiomycetes</taxon>
        <taxon>Thelebolales</taxon>
        <taxon>Thelebolaceae</taxon>
        <taxon>Pseudogymnoascus</taxon>
    </lineage>
</organism>
<dbReference type="Proteomes" id="UP000091956">
    <property type="component" value="Unassembled WGS sequence"/>
</dbReference>
<keyword evidence="1" id="KW-0812">Transmembrane</keyword>
<reference evidence="2 3" key="1">
    <citation type="submission" date="2016-03" db="EMBL/GenBank/DDBJ databases">
        <title>Comparative genomics of Pseudogymnoascus destructans, the fungus causing white-nose syndrome of bats.</title>
        <authorList>
            <person name="Palmer J.M."/>
            <person name="Drees K.P."/>
            <person name="Foster J.T."/>
            <person name="Lindner D.L."/>
        </authorList>
    </citation>
    <scope>NUCLEOTIDE SEQUENCE [LARGE SCALE GENOMIC DNA]</scope>
    <source>
        <strain evidence="2 3">UAMH 10579</strain>
    </source>
</reference>
<keyword evidence="3" id="KW-1185">Reference proteome</keyword>
<dbReference type="GeneID" id="28838253"/>
<evidence type="ECO:0000313" key="2">
    <source>
        <dbReference type="EMBL" id="OBT97076.1"/>
    </source>
</evidence>
<protein>
    <submittedName>
        <fullName evidence="2">Uncharacterized protein</fullName>
    </submittedName>
</protein>
<sequence>MNNISEKQTQDPLLPLTNPINPINPIITHTTTTQIASTTAPTRSDKFFAAMDAFAPKMERFNRALDSIAMSIMIATQILCLGVVLWYSAKLAYLFTTSRRANTPELALEVVCYIAPFLAFGTGVRFMELVSVFFRYREVRTVPLPAI</sequence>